<evidence type="ECO:0000313" key="2">
    <source>
        <dbReference type="Proteomes" id="UP000479000"/>
    </source>
</evidence>
<feature type="non-terminal residue" evidence="1">
    <location>
        <position position="56"/>
    </location>
</feature>
<dbReference type="EMBL" id="CADCXU010011964">
    <property type="protein sequence ID" value="CAB0002179.1"/>
    <property type="molecule type" value="Genomic_DNA"/>
</dbReference>
<name>A0A6H5GKT0_9HEMI</name>
<reference evidence="1 2" key="1">
    <citation type="submission" date="2020-02" db="EMBL/GenBank/DDBJ databases">
        <authorList>
            <person name="Ferguson B K."/>
        </authorList>
    </citation>
    <scope>NUCLEOTIDE SEQUENCE [LARGE SCALE GENOMIC DNA]</scope>
</reference>
<evidence type="ECO:0000313" key="1">
    <source>
        <dbReference type="EMBL" id="CAB0002179.1"/>
    </source>
</evidence>
<organism evidence="1 2">
    <name type="scientific">Nesidiocoris tenuis</name>
    <dbReference type="NCBI Taxonomy" id="355587"/>
    <lineage>
        <taxon>Eukaryota</taxon>
        <taxon>Metazoa</taxon>
        <taxon>Ecdysozoa</taxon>
        <taxon>Arthropoda</taxon>
        <taxon>Hexapoda</taxon>
        <taxon>Insecta</taxon>
        <taxon>Pterygota</taxon>
        <taxon>Neoptera</taxon>
        <taxon>Paraneoptera</taxon>
        <taxon>Hemiptera</taxon>
        <taxon>Heteroptera</taxon>
        <taxon>Panheteroptera</taxon>
        <taxon>Cimicomorpha</taxon>
        <taxon>Miridae</taxon>
        <taxon>Dicyphina</taxon>
        <taxon>Nesidiocoris</taxon>
    </lineage>
</organism>
<sequence length="56" mass="6561">MFGKPQRSIVQYSNNLKWDAMRTCSLRKSLIDFPRDKFRIQNYSSRQRNSCSTGSG</sequence>
<protein>
    <submittedName>
        <fullName evidence="1">Uncharacterized protein</fullName>
    </submittedName>
</protein>
<accession>A0A6H5GKT0</accession>
<keyword evidence="2" id="KW-1185">Reference proteome</keyword>
<dbReference type="AlphaFoldDB" id="A0A6H5GKT0"/>
<proteinExistence type="predicted"/>
<dbReference type="Proteomes" id="UP000479000">
    <property type="component" value="Unassembled WGS sequence"/>
</dbReference>
<gene>
    <name evidence="1" type="ORF">NTEN_LOCUS7966</name>
</gene>